<sequence length="157" mass="17298">MPEGAADDLEALKATALYTVSADQKLSVATDLMAEHDIGSLVVLEAGEVVGMLTFREVLKALKANGGTVGDKTVRSAMDTAFISGTMNMHIDQLRQSFLERHARYIPVIDNRMLMGVISLYDVARAVVEAQGFENQMLKAYIRDWPHEDVVSDDLRI</sequence>
<dbReference type="PROSITE" id="PS51371">
    <property type="entry name" value="CBS"/>
    <property type="match status" value="2"/>
</dbReference>
<dbReference type="PATRIC" id="fig|28092.6.peg.1915"/>
<dbReference type="SMART" id="SM00116">
    <property type="entry name" value="CBS"/>
    <property type="match status" value="2"/>
</dbReference>
<evidence type="ECO:0000313" key="4">
    <source>
        <dbReference type="EMBL" id="KKB64114.1"/>
    </source>
</evidence>
<name>A0A0F5K2M9_9BURK</name>
<dbReference type="InterPro" id="IPR051257">
    <property type="entry name" value="Diverse_CBS-Domain"/>
</dbReference>
<protein>
    <submittedName>
        <fullName evidence="4">CBS domain-containing protein</fullName>
    </submittedName>
</protein>
<dbReference type="STRING" id="28092.WM40_08085"/>
<dbReference type="EMBL" id="LAQU01000006">
    <property type="protein sequence ID" value="KKB64114.1"/>
    <property type="molecule type" value="Genomic_DNA"/>
</dbReference>
<reference evidence="4 5" key="1">
    <citation type="submission" date="2015-03" db="EMBL/GenBank/DDBJ databases">
        <title>Draft Genome Sequence of Burkholderia andropogonis type strain ICMP2807, isolated from Sorghum bicolor.</title>
        <authorList>
            <person name="Lopes-Santos L."/>
            <person name="Castro D.B."/>
            <person name="Ottoboni L.M."/>
            <person name="Park D."/>
            <person name="Weirc B.S."/>
            <person name="Destefano S.A."/>
        </authorList>
    </citation>
    <scope>NUCLEOTIDE SEQUENCE [LARGE SCALE GENOMIC DNA]</scope>
    <source>
        <strain evidence="4 5">ICMP2807</strain>
    </source>
</reference>
<comment type="caution">
    <text evidence="4">The sequence shown here is derived from an EMBL/GenBank/DDBJ whole genome shotgun (WGS) entry which is preliminary data.</text>
</comment>
<dbReference type="PANTHER" id="PTHR43080">
    <property type="entry name" value="CBS DOMAIN-CONTAINING PROTEIN CBSX3, MITOCHONDRIAL"/>
    <property type="match status" value="1"/>
</dbReference>
<evidence type="ECO:0000256" key="1">
    <source>
        <dbReference type="ARBA" id="ARBA00023122"/>
    </source>
</evidence>
<evidence type="ECO:0000313" key="5">
    <source>
        <dbReference type="Proteomes" id="UP000033618"/>
    </source>
</evidence>
<dbReference type="Gene3D" id="3.10.580.10">
    <property type="entry name" value="CBS-domain"/>
    <property type="match status" value="1"/>
</dbReference>
<feature type="domain" description="CBS" evidence="3">
    <location>
        <begin position="11"/>
        <end position="69"/>
    </location>
</feature>
<dbReference type="InterPro" id="IPR000644">
    <property type="entry name" value="CBS_dom"/>
</dbReference>
<keyword evidence="5" id="KW-1185">Reference proteome</keyword>
<dbReference type="AlphaFoldDB" id="A0A0F5K2M9"/>
<gene>
    <name evidence="4" type="ORF">WM40_08085</name>
</gene>
<accession>A0A0F5K2M9</accession>
<dbReference type="PANTHER" id="PTHR43080:SF2">
    <property type="entry name" value="CBS DOMAIN-CONTAINING PROTEIN"/>
    <property type="match status" value="1"/>
</dbReference>
<dbReference type="SUPFAM" id="SSF54631">
    <property type="entry name" value="CBS-domain pair"/>
    <property type="match status" value="1"/>
</dbReference>
<keyword evidence="1 2" id="KW-0129">CBS domain</keyword>
<proteinExistence type="predicted"/>
<dbReference type="InterPro" id="IPR046342">
    <property type="entry name" value="CBS_dom_sf"/>
</dbReference>
<feature type="domain" description="CBS" evidence="3">
    <location>
        <begin position="78"/>
        <end position="137"/>
    </location>
</feature>
<evidence type="ECO:0000256" key="2">
    <source>
        <dbReference type="PROSITE-ProRule" id="PRU00703"/>
    </source>
</evidence>
<dbReference type="Proteomes" id="UP000033618">
    <property type="component" value="Unassembled WGS sequence"/>
</dbReference>
<dbReference type="Pfam" id="PF00571">
    <property type="entry name" value="CBS"/>
    <property type="match status" value="2"/>
</dbReference>
<organism evidence="4 5">
    <name type="scientific">Robbsia andropogonis</name>
    <dbReference type="NCBI Taxonomy" id="28092"/>
    <lineage>
        <taxon>Bacteria</taxon>
        <taxon>Pseudomonadati</taxon>
        <taxon>Pseudomonadota</taxon>
        <taxon>Betaproteobacteria</taxon>
        <taxon>Burkholderiales</taxon>
        <taxon>Burkholderiaceae</taxon>
        <taxon>Robbsia</taxon>
    </lineage>
</organism>
<evidence type="ECO:0000259" key="3">
    <source>
        <dbReference type="PROSITE" id="PS51371"/>
    </source>
</evidence>